<proteinExistence type="predicted"/>
<sequence length="581" mass="61170">MSREVLRELVSALSRLRREPVDFGRVDQWAGRLEQHLAELELLSAIPVSDRTEPAFAPSLMPAAGPAARTAGRPVPMAHPAEGPDVDLGPPPRVATSVLAVLRELASGRTTVEEVVQQALQVAYGLGPGHAFIEVLEERARREAARPAPGEPALLWGVPVAVKDLLALEGHVMTGGSRVLPPEPAARDAEAVRRLVAEGAIVMGTTNLHELAYGITSENPHFGPVDNPRRPGHVAGGSSGGSAAAVAAGAVPAALGTDTGGSVRIPAAACGVAGLKPTYGRISREGVFPLSWSLDHVGPLAGTAGDVALLFAAMADVLSTEERDFARALATASRGAAPPGASLSGPLRAAAELAVDRLPDGTGASASQRERWQRQALDGLRIGVPPDEWMGPLQAPVRRALAVVCQRLAAVGAAPVVVELPAPGAFRVAQFIILHAEATSVHRERLRAQWDRFGEDVRLRLKIGEFLTAVDYLQGQRMRRWLCDSMADVWTTVDLLLVPALPVLPPPLGTRVVTVDGEVEPIHRAMTRFTGPFNLTGLPAMALPVATSPEGLPIAVQLVTRWGQELDLLRAAIALESLLAS</sequence>
<protein>
    <submittedName>
        <fullName evidence="2">Amidase</fullName>
    </submittedName>
</protein>
<dbReference type="Proteomes" id="UP001333102">
    <property type="component" value="Chromosome"/>
</dbReference>
<dbReference type="InterPro" id="IPR000120">
    <property type="entry name" value="Amidase"/>
</dbReference>
<evidence type="ECO:0000259" key="1">
    <source>
        <dbReference type="Pfam" id="PF01425"/>
    </source>
</evidence>
<dbReference type="Gene3D" id="3.90.1300.10">
    <property type="entry name" value="Amidase signature (AS) domain"/>
    <property type="match status" value="1"/>
</dbReference>
<dbReference type="PANTHER" id="PTHR11895">
    <property type="entry name" value="TRANSAMIDASE"/>
    <property type="match status" value="1"/>
</dbReference>
<feature type="domain" description="Amidase" evidence="1">
    <location>
        <begin position="116"/>
        <end position="316"/>
    </location>
</feature>
<dbReference type="EMBL" id="CP141614">
    <property type="protein sequence ID" value="WRP14381.1"/>
    <property type="molecule type" value="Genomic_DNA"/>
</dbReference>
<reference evidence="3" key="1">
    <citation type="submission" date="2023-12" db="EMBL/GenBank/DDBJ databases">
        <title>Novel isolates from deep terrestrial aquifers shed light on the physiology and ecology of the class Limnochordia.</title>
        <authorList>
            <person name="Karnachuk O.V."/>
            <person name="Lukina A.P."/>
            <person name="Avakyan M.R."/>
            <person name="Kadnikov V."/>
            <person name="Begmatov S."/>
            <person name="Beletsky A.V."/>
            <person name="Mardanov A.V."/>
            <person name="Ravin N.V."/>
        </authorList>
    </citation>
    <scope>NUCLEOTIDE SEQUENCE [LARGE SCALE GENOMIC DNA]</scope>
    <source>
        <strain evidence="3">LN</strain>
    </source>
</reference>
<dbReference type="InterPro" id="IPR020556">
    <property type="entry name" value="Amidase_CS"/>
</dbReference>
<dbReference type="SUPFAM" id="SSF75304">
    <property type="entry name" value="Amidase signature (AS) enzymes"/>
    <property type="match status" value="1"/>
</dbReference>
<evidence type="ECO:0000313" key="3">
    <source>
        <dbReference type="Proteomes" id="UP001333102"/>
    </source>
</evidence>
<dbReference type="Pfam" id="PF01425">
    <property type="entry name" value="Amidase"/>
    <property type="match status" value="2"/>
</dbReference>
<name>A0ABZ1BNJ7_9FIRM</name>
<dbReference type="RefSeq" id="WP_324668698.1">
    <property type="nucleotide sequence ID" value="NZ_CP141614.1"/>
</dbReference>
<gene>
    <name evidence="2" type="ORF">VLY81_13315</name>
</gene>
<organism evidence="2 3">
    <name type="scientific">Geochorda subterranea</name>
    <dbReference type="NCBI Taxonomy" id="3109564"/>
    <lineage>
        <taxon>Bacteria</taxon>
        <taxon>Bacillati</taxon>
        <taxon>Bacillota</taxon>
        <taxon>Limnochordia</taxon>
        <taxon>Limnochordales</taxon>
        <taxon>Geochordaceae</taxon>
        <taxon>Geochorda</taxon>
    </lineage>
</organism>
<feature type="domain" description="Amidase" evidence="1">
    <location>
        <begin position="374"/>
        <end position="569"/>
    </location>
</feature>
<dbReference type="PANTHER" id="PTHR11895:SF176">
    <property type="entry name" value="AMIDASE AMID-RELATED"/>
    <property type="match status" value="1"/>
</dbReference>
<accession>A0ABZ1BNJ7</accession>
<dbReference type="InterPro" id="IPR023631">
    <property type="entry name" value="Amidase_dom"/>
</dbReference>
<dbReference type="PROSITE" id="PS00571">
    <property type="entry name" value="AMIDASES"/>
    <property type="match status" value="1"/>
</dbReference>
<evidence type="ECO:0000313" key="2">
    <source>
        <dbReference type="EMBL" id="WRP14381.1"/>
    </source>
</evidence>
<keyword evidence="3" id="KW-1185">Reference proteome</keyword>
<dbReference type="InterPro" id="IPR036928">
    <property type="entry name" value="AS_sf"/>
</dbReference>